<evidence type="ECO:0000256" key="9">
    <source>
        <dbReference type="ARBA" id="ARBA00022790"/>
    </source>
</evidence>
<dbReference type="Gene3D" id="3.40.140.10">
    <property type="entry name" value="Cytidine Deaminase, domain 2"/>
    <property type="match status" value="1"/>
</dbReference>
<dbReference type="GO" id="GO:0006508">
    <property type="term" value="P:proteolysis"/>
    <property type="evidence" value="ECO:0007669"/>
    <property type="project" value="UniProtKB-KW"/>
</dbReference>
<comment type="subunit">
    <text evidence="4">Component of the COP9 signalosome (CSN) complex.</text>
</comment>
<dbReference type="CDD" id="cd08069">
    <property type="entry name" value="MPN_RPN11_CSN5"/>
    <property type="match status" value="1"/>
</dbReference>
<comment type="subcellular location">
    <subcellularLocation>
        <location evidence="2">Cytoplasm</location>
    </subcellularLocation>
    <subcellularLocation>
        <location evidence="1">Nucleus</location>
    </subcellularLocation>
</comment>
<dbReference type="SUPFAM" id="SSF102712">
    <property type="entry name" value="JAB1/MPN domain"/>
    <property type="match status" value="1"/>
</dbReference>
<dbReference type="Pfam" id="PF01398">
    <property type="entry name" value="JAB"/>
    <property type="match status" value="1"/>
</dbReference>
<dbReference type="PANTHER" id="PTHR10410">
    <property type="entry name" value="EUKARYOTIC TRANSLATION INITIATION FACTOR 3 -RELATED"/>
    <property type="match status" value="1"/>
</dbReference>
<keyword evidence="9" id="KW-0736">Signalosome</keyword>
<feature type="domain" description="MPN" evidence="14">
    <location>
        <begin position="61"/>
        <end position="199"/>
    </location>
</feature>
<keyword evidence="11" id="KW-0862">Zinc</keyword>
<evidence type="ECO:0000256" key="5">
    <source>
        <dbReference type="ARBA" id="ARBA00014880"/>
    </source>
</evidence>
<dbReference type="KEGG" id="bnn:FOA43_004637"/>
<dbReference type="PROSITE" id="PS50249">
    <property type="entry name" value="MPN"/>
    <property type="match status" value="1"/>
</dbReference>
<dbReference type="GO" id="GO:0046872">
    <property type="term" value="F:metal ion binding"/>
    <property type="evidence" value="ECO:0007669"/>
    <property type="project" value="UniProtKB-KW"/>
</dbReference>
<evidence type="ECO:0000259" key="14">
    <source>
        <dbReference type="PROSITE" id="PS50249"/>
    </source>
</evidence>
<comment type="similarity">
    <text evidence="3">Belongs to the peptidase M67A family. CSN5 subfamily.</text>
</comment>
<protein>
    <recommendedName>
        <fullName evidence="5">COP9 signalosome complex subunit 5</fullName>
    </recommendedName>
</protein>
<sequence>MLSISLASELPATSYSQHIDKTQLNFTSASKVPLFYSHHASNLTHQDDKPWKRNPHYFKKVHLSLQALIKMTLHARLGGPLEIMGMLTGKYINNELVVMDCYALPVHGTESRVNPLNQAYEFMLKYLSSLQKNPNRSENIIGWYHSHPSFGCWLSGIDVQTQKLNQNFQDPYIAIVVDPVKSVRQKFIDIGCFRTYYDHNKLESNRKTTDVAATLGDTTKSMSSTKIKDFGYYADQYYSLEIDVFKTPEDTKILQLLESKYWFSGLCNLRSDDKIMKMQQWEELGKAMEHNSGTIFKHYKKIDLPALGSCESPVSKMKMFNKPLSELSSPSLTAAGSPRLTLTSSEDVQNEGTGKLLVDEFNGTCLDELKNCLIREVEEQLFS</sequence>
<dbReference type="GO" id="GO:0008180">
    <property type="term" value="C:COP9 signalosome"/>
    <property type="evidence" value="ECO:0007669"/>
    <property type="project" value="UniProtKB-KW"/>
</dbReference>
<evidence type="ECO:0000256" key="11">
    <source>
        <dbReference type="ARBA" id="ARBA00022833"/>
    </source>
</evidence>
<keyword evidence="13" id="KW-0539">Nucleus</keyword>
<evidence type="ECO:0000256" key="4">
    <source>
        <dbReference type="ARBA" id="ARBA00011098"/>
    </source>
</evidence>
<dbReference type="EMBL" id="CP064815">
    <property type="protein sequence ID" value="QPG77230.1"/>
    <property type="molecule type" value="Genomic_DNA"/>
</dbReference>
<keyword evidence="6" id="KW-0963">Cytoplasm</keyword>
<keyword evidence="8" id="KW-0479">Metal-binding</keyword>
<name>A0A875RQK0_EENNA</name>
<keyword evidence="7" id="KW-0645">Protease</keyword>
<organism evidence="15 16">
    <name type="scientific">Eeniella nana</name>
    <name type="common">Yeast</name>
    <name type="synonym">Brettanomyces nanus</name>
    <dbReference type="NCBI Taxonomy" id="13502"/>
    <lineage>
        <taxon>Eukaryota</taxon>
        <taxon>Fungi</taxon>
        <taxon>Dikarya</taxon>
        <taxon>Ascomycota</taxon>
        <taxon>Saccharomycotina</taxon>
        <taxon>Pichiomycetes</taxon>
        <taxon>Pichiales</taxon>
        <taxon>Pichiaceae</taxon>
        <taxon>Brettanomyces</taxon>
    </lineage>
</organism>
<keyword evidence="12" id="KW-0482">Metalloprotease</keyword>
<dbReference type="InterPro" id="IPR050242">
    <property type="entry name" value="JAMM_MPN+_peptidase_M67A"/>
</dbReference>
<dbReference type="AlphaFoldDB" id="A0A875RQK0"/>
<dbReference type="GO" id="GO:0005737">
    <property type="term" value="C:cytoplasm"/>
    <property type="evidence" value="ECO:0007669"/>
    <property type="project" value="UniProtKB-SubCell"/>
</dbReference>
<dbReference type="Proteomes" id="UP000662931">
    <property type="component" value="Chromosome 4"/>
</dbReference>
<evidence type="ECO:0000313" key="15">
    <source>
        <dbReference type="EMBL" id="QPG77230.1"/>
    </source>
</evidence>
<gene>
    <name evidence="15" type="ORF">FOA43_004637</name>
</gene>
<evidence type="ECO:0000256" key="12">
    <source>
        <dbReference type="ARBA" id="ARBA00023049"/>
    </source>
</evidence>
<dbReference type="SMART" id="SM00232">
    <property type="entry name" value="JAB_MPN"/>
    <property type="match status" value="1"/>
</dbReference>
<evidence type="ECO:0000256" key="1">
    <source>
        <dbReference type="ARBA" id="ARBA00004123"/>
    </source>
</evidence>
<evidence type="ECO:0000256" key="6">
    <source>
        <dbReference type="ARBA" id="ARBA00022490"/>
    </source>
</evidence>
<keyword evidence="10" id="KW-0378">Hydrolase</keyword>
<keyword evidence="16" id="KW-1185">Reference proteome</keyword>
<dbReference type="InterPro" id="IPR037518">
    <property type="entry name" value="MPN"/>
</dbReference>
<evidence type="ECO:0000256" key="2">
    <source>
        <dbReference type="ARBA" id="ARBA00004496"/>
    </source>
</evidence>
<evidence type="ECO:0000256" key="7">
    <source>
        <dbReference type="ARBA" id="ARBA00022670"/>
    </source>
</evidence>
<dbReference type="GeneID" id="62198037"/>
<dbReference type="OrthoDB" id="605656at2759"/>
<dbReference type="FunFam" id="3.40.140.10:FF:000203">
    <property type="entry name" value="COP9 signalosome complex subunit 5"/>
    <property type="match status" value="1"/>
</dbReference>
<evidence type="ECO:0000256" key="8">
    <source>
        <dbReference type="ARBA" id="ARBA00022723"/>
    </source>
</evidence>
<dbReference type="InterPro" id="IPR000555">
    <property type="entry name" value="JAMM/MPN+_dom"/>
</dbReference>
<dbReference type="RefSeq" id="XP_038780795.1">
    <property type="nucleotide sequence ID" value="XM_038924867.1"/>
</dbReference>
<evidence type="ECO:0000256" key="10">
    <source>
        <dbReference type="ARBA" id="ARBA00022801"/>
    </source>
</evidence>
<evidence type="ECO:0000256" key="13">
    <source>
        <dbReference type="ARBA" id="ARBA00023242"/>
    </source>
</evidence>
<evidence type="ECO:0000256" key="3">
    <source>
        <dbReference type="ARBA" id="ARBA00006008"/>
    </source>
</evidence>
<evidence type="ECO:0000313" key="16">
    <source>
        <dbReference type="Proteomes" id="UP000662931"/>
    </source>
</evidence>
<proteinExistence type="inferred from homology"/>
<reference evidence="15" key="1">
    <citation type="submission" date="2020-10" db="EMBL/GenBank/DDBJ databases">
        <authorList>
            <person name="Roach M.J.R."/>
        </authorList>
    </citation>
    <scope>NUCLEOTIDE SEQUENCE</scope>
    <source>
        <strain evidence="15">CBS 1945</strain>
    </source>
</reference>
<dbReference type="GO" id="GO:0008237">
    <property type="term" value="F:metallopeptidase activity"/>
    <property type="evidence" value="ECO:0007669"/>
    <property type="project" value="UniProtKB-KW"/>
</dbReference>
<accession>A0A875RQK0</accession>